<protein>
    <submittedName>
        <fullName evidence="1">Domain of uncharacterized function (DUF2825)</fullName>
    </submittedName>
</protein>
<dbReference type="AlphaFoldDB" id="A0A379VM76"/>
<name>A0A379VM76_SALET</name>
<gene>
    <name evidence="1" type="ORF">NCTC8256_01232</name>
</gene>
<organism evidence="1 2">
    <name type="scientific">Salmonella enterica I</name>
    <dbReference type="NCBI Taxonomy" id="59201"/>
    <lineage>
        <taxon>Bacteria</taxon>
        <taxon>Pseudomonadati</taxon>
        <taxon>Pseudomonadota</taxon>
        <taxon>Gammaproteobacteria</taxon>
        <taxon>Enterobacterales</taxon>
        <taxon>Enterobacteriaceae</taxon>
        <taxon>Salmonella</taxon>
    </lineage>
</organism>
<accession>A0A379VM76</accession>
<dbReference type="EMBL" id="UGXR01000001">
    <property type="protein sequence ID" value="SUH07341.1"/>
    <property type="molecule type" value="Genomic_DNA"/>
</dbReference>
<evidence type="ECO:0000313" key="2">
    <source>
        <dbReference type="Proteomes" id="UP000254346"/>
    </source>
</evidence>
<evidence type="ECO:0000313" key="1">
    <source>
        <dbReference type="EMBL" id="SUH07341.1"/>
    </source>
</evidence>
<sequence>MAFSCIKASPEKRGLFTLQVCSSHYWYTDYDYATAILVGAGNTTSSAQCVILKSVYPRWRGEHLGGNFTRHDGYGLSPLARGTRRHAKTPGDDVRFIPAGAGNTYGFSLVSRSFPVYPRWRGEHYNCQRLNRGGPGLSPLARGTLRTLSNTNDNDRFIPAGAGNTVRRSALTGLNSVYPRWRGEHNIIAAFKKIRDGLSPLARGTRPAIDTRINQCRFIPAGAGNTWTTARVKGTRAVYPRWRGNTH</sequence>
<reference evidence="1 2" key="1">
    <citation type="submission" date="2018-06" db="EMBL/GenBank/DDBJ databases">
        <authorList>
            <consortium name="Pathogen Informatics"/>
            <person name="Doyle S."/>
        </authorList>
    </citation>
    <scope>NUCLEOTIDE SEQUENCE [LARGE SCALE GENOMIC DNA]</scope>
    <source>
        <strain evidence="1 2">NCTC8256</strain>
    </source>
</reference>
<proteinExistence type="predicted"/>
<dbReference type="AntiFam" id="ANF00057">
    <property type="entry name" value="Translation of E. coli type CRISPR repeat"/>
</dbReference>
<dbReference type="Proteomes" id="UP000254346">
    <property type="component" value="Unassembled WGS sequence"/>
</dbReference>
<dbReference type="AntiFam" id="ANF00006">
    <property type="entry name" value="Translation of CRISPR region"/>
</dbReference>